<sequence length="404" mass="45786">MKERMEDLREASGEVSYSDPLTTFFYLLMRNELAAGKVEALVREAVDSAEDCLFTNGWLAHYANNLAEEVKNARVIHLQKALDQAFTDTEEKKKVKAKQEERERIKTELKNAVGDSLDDEELAKLEKQLIQAAETGKITSVDKDVDIRTSAEGAKDAVQQLVSQGHITQEQADALASDIDDVTDVKPDVVPEVEEVVKENKEEDMVTAEEAKEIVEHAVELSETVEELEKEKLLPEAANKLIRSQMFKKTKTDLKRHAKPTGLGEFKEHELEALREGGFEITKQELKDTEEVVKTLKNEELFKRSDGLVKEDDHDESAADFVVRKVNKYSEKSDVLKVVKNGEVKNVVMELDSKIVFPDKEKVGEVKNVVMELDSKIVFPDKEKVGDDIDKWKNTNEELQKQEE</sequence>
<gene>
    <name evidence="2" type="ORF">LCGC14_1474370</name>
</gene>
<dbReference type="AlphaFoldDB" id="A0A0F9JBD4"/>
<keyword evidence="1" id="KW-0175">Coiled coil</keyword>
<protein>
    <submittedName>
        <fullName evidence="2">Uncharacterized protein</fullName>
    </submittedName>
</protein>
<organism evidence="2">
    <name type="scientific">marine sediment metagenome</name>
    <dbReference type="NCBI Taxonomy" id="412755"/>
    <lineage>
        <taxon>unclassified sequences</taxon>
        <taxon>metagenomes</taxon>
        <taxon>ecological metagenomes</taxon>
    </lineage>
</organism>
<evidence type="ECO:0000313" key="2">
    <source>
        <dbReference type="EMBL" id="KKM67119.1"/>
    </source>
</evidence>
<reference evidence="2" key="1">
    <citation type="journal article" date="2015" name="Nature">
        <title>Complex archaea that bridge the gap between prokaryotes and eukaryotes.</title>
        <authorList>
            <person name="Spang A."/>
            <person name="Saw J.H."/>
            <person name="Jorgensen S.L."/>
            <person name="Zaremba-Niedzwiedzka K."/>
            <person name="Martijn J."/>
            <person name="Lind A.E."/>
            <person name="van Eijk R."/>
            <person name="Schleper C."/>
            <person name="Guy L."/>
            <person name="Ettema T.J."/>
        </authorList>
    </citation>
    <scope>NUCLEOTIDE SEQUENCE</scope>
</reference>
<dbReference type="EMBL" id="LAZR01010406">
    <property type="protein sequence ID" value="KKM67119.1"/>
    <property type="molecule type" value="Genomic_DNA"/>
</dbReference>
<feature type="coiled-coil region" evidence="1">
    <location>
        <begin position="198"/>
        <end position="231"/>
    </location>
</feature>
<comment type="caution">
    <text evidence="2">The sequence shown here is derived from an EMBL/GenBank/DDBJ whole genome shotgun (WGS) entry which is preliminary data.</text>
</comment>
<evidence type="ECO:0000256" key="1">
    <source>
        <dbReference type="SAM" id="Coils"/>
    </source>
</evidence>
<accession>A0A0F9JBD4</accession>
<name>A0A0F9JBD4_9ZZZZ</name>
<proteinExistence type="predicted"/>